<evidence type="ECO:0000313" key="3">
    <source>
        <dbReference type="Proteomes" id="UP000008237"/>
    </source>
</evidence>
<proteinExistence type="predicted"/>
<protein>
    <submittedName>
        <fullName evidence="2">Uncharacterized protein</fullName>
    </submittedName>
</protein>
<keyword evidence="3" id="KW-1185">Reference proteome</keyword>
<dbReference type="AlphaFoldDB" id="E2BQB8"/>
<reference evidence="2 3" key="1">
    <citation type="journal article" date="2010" name="Science">
        <title>Genomic comparison of the ants Camponotus floridanus and Harpegnathos saltator.</title>
        <authorList>
            <person name="Bonasio R."/>
            <person name="Zhang G."/>
            <person name="Ye C."/>
            <person name="Mutti N.S."/>
            <person name="Fang X."/>
            <person name="Qin N."/>
            <person name="Donahue G."/>
            <person name="Yang P."/>
            <person name="Li Q."/>
            <person name="Li C."/>
            <person name="Zhang P."/>
            <person name="Huang Z."/>
            <person name="Berger S.L."/>
            <person name="Reinberg D."/>
            <person name="Wang J."/>
            <person name="Liebig J."/>
        </authorList>
    </citation>
    <scope>NUCLEOTIDE SEQUENCE [LARGE SCALE GENOMIC DNA]</scope>
    <source>
        <strain evidence="2 3">R22 G/1</strain>
    </source>
</reference>
<dbReference type="InParanoid" id="E2BQB8"/>
<evidence type="ECO:0000313" key="2">
    <source>
        <dbReference type="EMBL" id="EFN82113.1"/>
    </source>
</evidence>
<evidence type="ECO:0000256" key="1">
    <source>
        <dbReference type="SAM" id="MobiDB-lite"/>
    </source>
</evidence>
<feature type="compositionally biased region" description="Basic and acidic residues" evidence="1">
    <location>
        <begin position="31"/>
        <end position="43"/>
    </location>
</feature>
<name>E2BQB8_HARSA</name>
<dbReference type="EMBL" id="GL449701">
    <property type="protein sequence ID" value="EFN82113.1"/>
    <property type="molecule type" value="Genomic_DNA"/>
</dbReference>
<organism evidence="3">
    <name type="scientific">Harpegnathos saltator</name>
    <name type="common">Jerdon's jumping ant</name>
    <dbReference type="NCBI Taxonomy" id="610380"/>
    <lineage>
        <taxon>Eukaryota</taxon>
        <taxon>Metazoa</taxon>
        <taxon>Ecdysozoa</taxon>
        <taxon>Arthropoda</taxon>
        <taxon>Hexapoda</taxon>
        <taxon>Insecta</taxon>
        <taxon>Pterygota</taxon>
        <taxon>Neoptera</taxon>
        <taxon>Endopterygota</taxon>
        <taxon>Hymenoptera</taxon>
        <taxon>Apocrita</taxon>
        <taxon>Aculeata</taxon>
        <taxon>Formicoidea</taxon>
        <taxon>Formicidae</taxon>
        <taxon>Ponerinae</taxon>
        <taxon>Ponerini</taxon>
        <taxon>Harpegnathos</taxon>
    </lineage>
</organism>
<feature type="compositionally biased region" description="Polar residues" evidence="1">
    <location>
        <begin position="8"/>
        <end position="25"/>
    </location>
</feature>
<sequence length="83" mass="8590">MEKVAGTTAGSGVRNSGGKQPQVRNANGEGDGSRCRFGRREKAAANSHRSGTQKAAGAVKDPGVWRRAHRAQCSAQEAQCPGA</sequence>
<dbReference type="Proteomes" id="UP000008237">
    <property type="component" value="Unassembled WGS sequence"/>
</dbReference>
<feature type="region of interest" description="Disordered" evidence="1">
    <location>
        <begin position="1"/>
        <end position="83"/>
    </location>
</feature>
<accession>E2BQB8</accession>
<gene>
    <name evidence="2" type="ORF">EAI_11812</name>
</gene>